<evidence type="ECO:0000313" key="2">
    <source>
        <dbReference type="Proteomes" id="UP000070501"/>
    </source>
</evidence>
<protein>
    <submittedName>
        <fullName evidence="1">Uncharacterized protein</fullName>
    </submittedName>
</protein>
<dbReference type="InParanoid" id="A0A136J8K3"/>
<gene>
    <name evidence="1" type="ORF">Micbo1qcDRAFT_161500</name>
</gene>
<sequence>MASTSLIARVLLPDPRPSWCRSCPAQSTTNKVHSHPEAHLHLEDTQPLSAFHVAAQNRLGNHPRSHPRLRPAESALSAQKSCPTPLWSLTSWSAAFL</sequence>
<name>A0A136J8K3_9PEZI</name>
<reference evidence="2" key="1">
    <citation type="submission" date="2016-02" db="EMBL/GenBank/DDBJ databases">
        <title>Draft genome sequence of Microdochium bolleyi, a fungal endophyte of beachgrass.</title>
        <authorList>
            <consortium name="DOE Joint Genome Institute"/>
            <person name="David A.S."/>
            <person name="May G."/>
            <person name="Haridas S."/>
            <person name="Lim J."/>
            <person name="Wang M."/>
            <person name="Labutti K."/>
            <person name="Lipzen A."/>
            <person name="Barry K."/>
            <person name="Grigoriev I.V."/>
        </authorList>
    </citation>
    <scope>NUCLEOTIDE SEQUENCE [LARGE SCALE GENOMIC DNA]</scope>
    <source>
        <strain evidence="2">J235TASD1</strain>
    </source>
</reference>
<organism evidence="1 2">
    <name type="scientific">Microdochium bolleyi</name>
    <dbReference type="NCBI Taxonomy" id="196109"/>
    <lineage>
        <taxon>Eukaryota</taxon>
        <taxon>Fungi</taxon>
        <taxon>Dikarya</taxon>
        <taxon>Ascomycota</taxon>
        <taxon>Pezizomycotina</taxon>
        <taxon>Sordariomycetes</taxon>
        <taxon>Xylariomycetidae</taxon>
        <taxon>Xylariales</taxon>
        <taxon>Microdochiaceae</taxon>
        <taxon>Microdochium</taxon>
    </lineage>
</organism>
<proteinExistence type="predicted"/>
<dbReference type="EMBL" id="KQ964248">
    <property type="protein sequence ID" value="KXJ93485.1"/>
    <property type="molecule type" value="Genomic_DNA"/>
</dbReference>
<keyword evidence="2" id="KW-1185">Reference proteome</keyword>
<accession>A0A136J8K3</accession>
<dbReference type="AlphaFoldDB" id="A0A136J8K3"/>
<evidence type="ECO:0000313" key="1">
    <source>
        <dbReference type="EMBL" id="KXJ93485.1"/>
    </source>
</evidence>
<dbReference type="Proteomes" id="UP000070501">
    <property type="component" value="Unassembled WGS sequence"/>
</dbReference>